<evidence type="ECO:0008006" key="5">
    <source>
        <dbReference type="Google" id="ProtNLM"/>
    </source>
</evidence>
<dbReference type="Proteomes" id="UP001212841">
    <property type="component" value="Unassembled WGS sequence"/>
</dbReference>
<keyword evidence="4" id="KW-1185">Reference proteome</keyword>
<dbReference type="AlphaFoldDB" id="A0AAD5SAW1"/>
<comment type="caution">
    <text evidence="3">The sequence shown here is derived from an EMBL/GenBank/DDBJ whole genome shotgun (WGS) entry which is preliminary data.</text>
</comment>
<dbReference type="EMBL" id="JADGJD010000448">
    <property type="protein sequence ID" value="KAJ3050998.1"/>
    <property type="molecule type" value="Genomic_DNA"/>
</dbReference>
<proteinExistence type="predicted"/>
<evidence type="ECO:0000256" key="1">
    <source>
        <dbReference type="SAM" id="MobiDB-lite"/>
    </source>
</evidence>
<evidence type="ECO:0000256" key="2">
    <source>
        <dbReference type="SAM" id="SignalP"/>
    </source>
</evidence>
<protein>
    <recommendedName>
        <fullName evidence="5">Secreted protein</fullName>
    </recommendedName>
</protein>
<organism evidence="3 4">
    <name type="scientific">Rhizophlyctis rosea</name>
    <dbReference type="NCBI Taxonomy" id="64517"/>
    <lineage>
        <taxon>Eukaryota</taxon>
        <taxon>Fungi</taxon>
        <taxon>Fungi incertae sedis</taxon>
        <taxon>Chytridiomycota</taxon>
        <taxon>Chytridiomycota incertae sedis</taxon>
        <taxon>Chytridiomycetes</taxon>
        <taxon>Rhizophlyctidales</taxon>
        <taxon>Rhizophlyctidaceae</taxon>
        <taxon>Rhizophlyctis</taxon>
    </lineage>
</organism>
<name>A0AAD5SAW1_9FUNG</name>
<feature type="region of interest" description="Disordered" evidence="1">
    <location>
        <begin position="32"/>
        <end position="67"/>
    </location>
</feature>
<gene>
    <name evidence="3" type="ORF">HK097_008021</name>
</gene>
<feature type="chain" id="PRO_5042113714" description="Secreted protein" evidence="2">
    <location>
        <begin position="22"/>
        <end position="87"/>
    </location>
</feature>
<reference evidence="3" key="1">
    <citation type="submission" date="2020-05" db="EMBL/GenBank/DDBJ databases">
        <title>Phylogenomic resolution of chytrid fungi.</title>
        <authorList>
            <person name="Stajich J.E."/>
            <person name="Amses K."/>
            <person name="Simmons R."/>
            <person name="Seto K."/>
            <person name="Myers J."/>
            <person name="Bonds A."/>
            <person name="Quandt C.A."/>
            <person name="Barry K."/>
            <person name="Liu P."/>
            <person name="Grigoriev I."/>
            <person name="Longcore J.E."/>
            <person name="James T.Y."/>
        </authorList>
    </citation>
    <scope>NUCLEOTIDE SEQUENCE</scope>
    <source>
        <strain evidence="3">JEL0318</strain>
    </source>
</reference>
<evidence type="ECO:0000313" key="3">
    <source>
        <dbReference type="EMBL" id="KAJ3050998.1"/>
    </source>
</evidence>
<evidence type="ECO:0000313" key="4">
    <source>
        <dbReference type="Proteomes" id="UP001212841"/>
    </source>
</evidence>
<feature type="signal peptide" evidence="2">
    <location>
        <begin position="1"/>
        <end position="21"/>
    </location>
</feature>
<accession>A0AAD5SAW1</accession>
<sequence>MDKLQISLSILTLITYHLVTAIDEDRNAPLSSLTHSHSHTADTGVETGAAKRVLMTGTASSPRESSAWLAPRMPSALQELDIECQVI</sequence>
<keyword evidence="2" id="KW-0732">Signal</keyword>